<comment type="caution">
    <text evidence="1">The sequence shown here is derived from an EMBL/GenBank/DDBJ whole genome shotgun (WGS) entry which is preliminary data.</text>
</comment>
<protein>
    <submittedName>
        <fullName evidence="1">DUF2867 domain-containing protein</fullName>
    </submittedName>
</protein>
<reference evidence="1 2" key="1">
    <citation type="submission" date="2021-01" db="EMBL/GenBank/DDBJ databases">
        <title>WGS of actinomycetes isolated from Thailand.</title>
        <authorList>
            <person name="Thawai C."/>
        </authorList>
    </citation>
    <scope>NUCLEOTIDE SEQUENCE [LARGE SCALE GENOMIC DNA]</scope>
    <source>
        <strain evidence="1 2">LPG 2</strain>
    </source>
</reference>
<keyword evidence="2" id="KW-1185">Reference proteome</keyword>
<evidence type="ECO:0000313" key="1">
    <source>
        <dbReference type="EMBL" id="MBL1080129.1"/>
    </source>
</evidence>
<organism evidence="1 2">
    <name type="scientific">Nocardia acididurans</name>
    <dbReference type="NCBI Taxonomy" id="2802282"/>
    <lineage>
        <taxon>Bacteria</taxon>
        <taxon>Bacillati</taxon>
        <taxon>Actinomycetota</taxon>
        <taxon>Actinomycetes</taxon>
        <taxon>Mycobacteriales</taxon>
        <taxon>Nocardiaceae</taxon>
        <taxon>Nocardia</taxon>
    </lineage>
</organism>
<evidence type="ECO:0000313" key="2">
    <source>
        <dbReference type="Proteomes" id="UP000602198"/>
    </source>
</evidence>
<dbReference type="EMBL" id="JAERRJ010000025">
    <property type="protein sequence ID" value="MBL1080129.1"/>
    <property type="molecule type" value="Genomic_DNA"/>
</dbReference>
<dbReference type="Pfam" id="PF11066">
    <property type="entry name" value="DUF2867"/>
    <property type="match status" value="1"/>
</dbReference>
<name>A0ABS1MHR8_9NOCA</name>
<sequence length="194" mass="21652">MVRLPKAAHSARPWRIHEITGDFRLADVWALPTPGDIGDFPRLVRLLAEGSGAHRSPVVRALFALRWKLGRLFGWDRPDFDVGTGVPTLRDRLPADLRDAPSGPGLRSIPFTSVYLTRDEWALESANRTVHAVLHVGWVPDEGTGVCRGQMAVLVKPNGALGVAYLTVIAPFRRLIVWPSMIRMIGREWHEADR</sequence>
<dbReference type="InterPro" id="IPR021295">
    <property type="entry name" value="DUF2867"/>
</dbReference>
<dbReference type="RefSeq" id="WP_201958331.1">
    <property type="nucleotide sequence ID" value="NZ_JAERRJ010000025.1"/>
</dbReference>
<gene>
    <name evidence="1" type="ORF">JK358_37620</name>
</gene>
<dbReference type="Proteomes" id="UP000602198">
    <property type="component" value="Unassembled WGS sequence"/>
</dbReference>
<accession>A0ABS1MHR8</accession>
<proteinExistence type="predicted"/>